<keyword evidence="7" id="KW-1185">Reference proteome</keyword>
<keyword evidence="4 5" id="KW-0472">Membrane</keyword>
<reference evidence="6 7" key="1">
    <citation type="submission" date="2023-04" db="EMBL/GenBank/DDBJ databases">
        <title>A long-awaited taxogenomic arrangement of the family Halomonadaceae.</title>
        <authorList>
            <person name="De La Haba R."/>
            <person name="Chuvochina M."/>
            <person name="Wittouck S."/>
            <person name="Arahal D.R."/>
            <person name="Sanchez-Porro C."/>
            <person name="Hugenholtz P."/>
            <person name="Ventosa A."/>
        </authorList>
    </citation>
    <scope>NUCLEOTIDE SEQUENCE [LARGE SCALE GENOMIC DNA]</scope>
    <source>
        <strain evidence="6 7">DSM 21020</strain>
    </source>
</reference>
<dbReference type="Proteomes" id="UP001254564">
    <property type="component" value="Unassembled WGS sequence"/>
</dbReference>
<evidence type="ECO:0000256" key="3">
    <source>
        <dbReference type="ARBA" id="ARBA00022989"/>
    </source>
</evidence>
<organism evidence="6 7">
    <name type="scientific">Vreelandella vilamensis</name>
    <dbReference type="NCBI Taxonomy" id="531309"/>
    <lineage>
        <taxon>Bacteria</taxon>
        <taxon>Pseudomonadati</taxon>
        <taxon>Pseudomonadota</taxon>
        <taxon>Gammaproteobacteria</taxon>
        <taxon>Oceanospirillales</taxon>
        <taxon>Halomonadaceae</taxon>
        <taxon>Vreelandella</taxon>
    </lineage>
</organism>
<feature type="transmembrane region" description="Helical" evidence="5">
    <location>
        <begin position="173"/>
        <end position="193"/>
    </location>
</feature>
<feature type="transmembrane region" description="Helical" evidence="5">
    <location>
        <begin position="261"/>
        <end position="280"/>
    </location>
</feature>
<evidence type="ECO:0000256" key="1">
    <source>
        <dbReference type="ARBA" id="ARBA00004141"/>
    </source>
</evidence>
<comment type="subcellular location">
    <subcellularLocation>
        <location evidence="1">Membrane</location>
        <topology evidence="1">Multi-pass membrane protein</topology>
    </subcellularLocation>
</comment>
<evidence type="ECO:0000256" key="4">
    <source>
        <dbReference type="ARBA" id="ARBA00023136"/>
    </source>
</evidence>
<comment type="caution">
    <text evidence="6">The sequence shown here is derived from an EMBL/GenBank/DDBJ whole genome shotgun (WGS) entry which is preliminary data.</text>
</comment>
<keyword evidence="2 5" id="KW-0812">Transmembrane</keyword>
<feature type="transmembrane region" description="Helical" evidence="5">
    <location>
        <begin position="234"/>
        <end position="255"/>
    </location>
</feature>
<feature type="transmembrane region" description="Helical" evidence="5">
    <location>
        <begin position="39"/>
        <end position="59"/>
    </location>
</feature>
<dbReference type="InterPro" id="IPR038770">
    <property type="entry name" value="Na+/solute_symporter_sf"/>
</dbReference>
<dbReference type="Pfam" id="PF01758">
    <property type="entry name" value="SBF"/>
    <property type="match status" value="1"/>
</dbReference>
<dbReference type="Gene3D" id="1.20.1530.20">
    <property type="match status" value="1"/>
</dbReference>
<sequence>MSPEWLSQVLLPWVLASVMMAMGLSLTKSDFARPWRQPRRLLLGSGLQILALPLLAWGLVMLLPLSPLAAAGLLLVSLVPGGATSNMFSYLVQGDLALSVSLTAIAAVLAPFTLPLVMGWNLDVLGLSGAGLHLPYWHTVGQLLLVTLVPVLTGMLLRRMLESAILEWLLPKIKVLTGVAMIGVVTALFISHAQRLPSLLSIETLAVLLMCVLSMTLGYQVARRFHLPNTSVRAITVEVGVQNAGVAMMVAFSLLQQPGMGLVPLLYGLLMNVPAFLWMFTCLWRDRYQLTAAPRRF</sequence>
<dbReference type="PANTHER" id="PTHR10361">
    <property type="entry name" value="SODIUM-BILE ACID COTRANSPORTER"/>
    <property type="match status" value="1"/>
</dbReference>
<protein>
    <submittedName>
        <fullName evidence="6">Bile acid:sodium symporter family protein</fullName>
    </submittedName>
</protein>
<feature type="transmembrane region" description="Helical" evidence="5">
    <location>
        <begin position="6"/>
        <end position="27"/>
    </location>
</feature>
<evidence type="ECO:0000313" key="6">
    <source>
        <dbReference type="EMBL" id="MDR5898528.1"/>
    </source>
</evidence>
<evidence type="ECO:0000256" key="5">
    <source>
        <dbReference type="SAM" id="Phobius"/>
    </source>
</evidence>
<dbReference type="InterPro" id="IPR002657">
    <property type="entry name" value="BilAc:Na_symport/Acr3"/>
</dbReference>
<name>A0ABU1H4U6_9GAMM</name>
<dbReference type="PANTHER" id="PTHR10361:SF24">
    <property type="entry name" value="P3 PROTEIN"/>
    <property type="match status" value="1"/>
</dbReference>
<gene>
    <name evidence="6" type="ORF">QC823_05945</name>
</gene>
<evidence type="ECO:0000256" key="2">
    <source>
        <dbReference type="ARBA" id="ARBA00022692"/>
    </source>
</evidence>
<accession>A0ABU1H4U6</accession>
<feature type="transmembrane region" description="Helical" evidence="5">
    <location>
        <begin position="65"/>
        <end position="84"/>
    </location>
</feature>
<dbReference type="RefSeq" id="WP_309655441.1">
    <property type="nucleotide sequence ID" value="NZ_JARWAN010000007.1"/>
</dbReference>
<dbReference type="InterPro" id="IPR004710">
    <property type="entry name" value="Bilac:Na_transpt"/>
</dbReference>
<evidence type="ECO:0000313" key="7">
    <source>
        <dbReference type="Proteomes" id="UP001254564"/>
    </source>
</evidence>
<keyword evidence="3 5" id="KW-1133">Transmembrane helix</keyword>
<feature type="transmembrane region" description="Helical" evidence="5">
    <location>
        <begin position="199"/>
        <end position="222"/>
    </location>
</feature>
<feature type="transmembrane region" description="Helical" evidence="5">
    <location>
        <begin position="96"/>
        <end position="120"/>
    </location>
</feature>
<dbReference type="EMBL" id="JARWAN010000007">
    <property type="protein sequence ID" value="MDR5898528.1"/>
    <property type="molecule type" value="Genomic_DNA"/>
</dbReference>
<proteinExistence type="predicted"/>
<feature type="transmembrane region" description="Helical" evidence="5">
    <location>
        <begin position="140"/>
        <end position="161"/>
    </location>
</feature>